<protein>
    <submittedName>
        <fullName evidence="2">Uncharacterized protein</fullName>
    </submittedName>
</protein>
<reference evidence="2 3" key="1">
    <citation type="submission" date="2022-12" db="EMBL/GenBank/DDBJ databases">
        <title>Chromosome-scale assembly of the Ensete ventricosum genome.</title>
        <authorList>
            <person name="Dussert Y."/>
            <person name="Stocks J."/>
            <person name="Wendawek A."/>
            <person name="Woldeyes F."/>
            <person name="Nichols R.A."/>
            <person name="Borrell J.S."/>
        </authorList>
    </citation>
    <scope>NUCLEOTIDE SEQUENCE [LARGE SCALE GENOMIC DNA]</scope>
    <source>
        <strain evidence="3">cv. Maze</strain>
        <tissue evidence="2">Seeds</tissue>
    </source>
</reference>
<name>A0AAV8RWA9_ENSVE</name>
<dbReference type="Proteomes" id="UP001222027">
    <property type="component" value="Unassembled WGS sequence"/>
</dbReference>
<evidence type="ECO:0000313" key="2">
    <source>
        <dbReference type="EMBL" id="KAJ8511525.1"/>
    </source>
</evidence>
<accession>A0AAV8RWA9</accession>
<evidence type="ECO:0000313" key="3">
    <source>
        <dbReference type="Proteomes" id="UP001222027"/>
    </source>
</evidence>
<dbReference type="AlphaFoldDB" id="A0AAV8RWA9"/>
<keyword evidence="3" id="KW-1185">Reference proteome</keyword>
<sequence>MWRTAGSGAAPLWAQPASDAAGSDGRTRSPVGRGKAEGRTSAAAAGSQSNAPKSVAANAGFGSGVRPPSLLFRTL</sequence>
<comment type="caution">
    <text evidence="2">The sequence shown here is derived from an EMBL/GenBank/DDBJ whole genome shotgun (WGS) entry which is preliminary data.</text>
</comment>
<gene>
    <name evidence="2" type="ORF">OPV22_001959</name>
</gene>
<evidence type="ECO:0000256" key="1">
    <source>
        <dbReference type="SAM" id="MobiDB-lite"/>
    </source>
</evidence>
<feature type="region of interest" description="Disordered" evidence="1">
    <location>
        <begin position="1"/>
        <end position="75"/>
    </location>
</feature>
<dbReference type="EMBL" id="JAQQAF010000001">
    <property type="protein sequence ID" value="KAJ8511525.1"/>
    <property type="molecule type" value="Genomic_DNA"/>
</dbReference>
<organism evidence="2 3">
    <name type="scientific">Ensete ventricosum</name>
    <name type="common">Abyssinian banana</name>
    <name type="synonym">Musa ensete</name>
    <dbReference type="NCBI Taxonomy" id="4639"/>
    <lineage>
        <taxon>Eukaryota</taxon>
        <taxon>Viridiplantae</taxon>
        <taxon>Streptophyta</taxon>
        <taxon>Embryophyta</taxon>
        <taxon>Tracheophyta</taxon>
        <taxon>Spermatophyta</taxon>
        <taxon>Magnoliopsida</taxon>
        <taxon>Liliopsida</taxon>
        <taxon>Zingiberales</taxon>
        <taxon>Musaceae</taxon>
        <taxon>Ensete</taxon>
    </lineage>
</organism>
<proteinExistence type="predicted"/>